<reference evidence="1" key="1">
    <citation type="journal article" date="2021" name="New Phytol.">
        <title>Evolutionary innovations through gain and loss of genes in the ectomycorrhizal Boletales.</title>
        <authorList>
            <person name="Wu G."/>
            <person name="Miyauchi S."/>
            <person name="Morin E."/>
            <person name="Kuo A."/>
            <person name="Drula E."/>
            <person name="Varga T."/>
            <person name="Kohler A."/>
            <person name="Feng B."/>
            <person name="Cao Y."/>
            <person name="Lipzen A."/>
            <person name="Daum C."/>
            <person name="Hundley H."/>
            <person name="Pangilinan J."/>
            <person name="Johnson J."/>
            <person name="Barry K."/>
            <person name="LaButti K."/>
            <person name="Ng V."/>
            <person name="Ahrendt S."/>
            <person name="Min B."/>
            <person name="Choi I.G."/>
            <person name="Park H."/>
            <person name="Plett J.M."/>
            <person name="Magnuson J."/>
            <person name="Spatafora J.W."/>
            <person name="Nagy L.G."/>
            <person name="Henrissat B."/>
            <person name="Grigoriev I.V."/>
            <person name="Yang Z.L."/>
            <person name="Xu J."/>
            <person name="Martin F.M."/>
        </authorList>
    </citation>
    <scope>NUCLEOTIDE SEQUENCE</scope>
    <source>
        <strain evidence="1">KUC20120723A-06</strain>
    </source>
</reference>
<dbReference type="Proteomes" id="UP000790709">
    <property type="component" value="Unassembled WGS sequence"/>
</dbReference>
<keyword evidence="2" id="KW-1185">Reference proteome</keyword>
<gene>
    <name evidence="1" type="ORF">BV22DRAFT_792781</name>
</gene>
<accession>A0ACB8B6U4</accession>
<organism evidence="1 2">
    <name type="scientific">Leucogyrophana mollusca</name>
    <dbReference type="NCBI Taxonomy" id="85980"/>
    <lineage>
        <taxon>Eukaryota</taxon>
        <taxon>Fungi</taxon>
        <taxon>Dikarya</taxon>
        <taxon>Basidiomycota</taxon>
        <taxon>Agaricomycotina</taxon>
        <taxon>Agaricomycetes</taxon>
        <taxon>Agaricomycetidae</taxon>
        <taxon>Boletales</taxon>
        <taxon>Boletales incertae sedis</taxon>
        <taxon>Leucogyrophana</taxon>
    </lineage>
</organism>
<name>A0ACB8B6U4_9AGAM</name>
<comment type="caution">
    <text evidence="1">The sequence shown here is derived from an EMBL/GenBank/DDBJ whole genome shotgun (WGS) entry which is preliminary data.</text>
</comment>
<protein>
    <submittedName>
        <fullName evidence="1">Uncharacterized protein</fullName>
    </submittedName>
</protein>
<evidence type="ECO:0000313" key="1">
    <source>
        <dbReference type="EMBL" id="KAH7920593.1"/>
    </source>
</evidence>
<evidence type="ECO:0000313" key="2">
    <source>
        <dbReference type="Proteomes" id="UP000790709"/>
    </source>
</evidence>
<proteinExistence type="predicted"/>
<dbReference type="EMBL" id="MU266570">
    <property type="protein sequence ID" value="KAH7920593.1"/>
    <property type="molecule type" value="Genomic_DNA"/>
</dbReference>
<sequence length="290" mass="31391">MASLIADISNAQIISYVTMASGAAMMYDQVLNFSQEVDLIWNRPRTIVTVLYFVARYCGPVSQLAQLAATMPLNWTVTVNTSISIVSQLSSIVFTTAMQAILLIRAYALCSRSRKVLVLLLVGIVFEMIAVAVCIGMSSVIDTAGWLVIFTGPDGRHLRATQLAFDILLLIVALFASVKHALQAKGWSVNPLVKALAEDQIAYFVWYAVWKATGLPTIIGLGAGLSALDGLNSLFGAFAIIAGPHMVISLRAQELKTQEGTLQTQLSTIQFDPREPIRSSGSRHEVDSEA</sequence>